<keyword evidence="2" id="KW-1185">Reference proteome</keyword>
<comment type="caution">
    <text evidence="1">The sequence shown here is derived from an EMBL/GenBank/DDBJ whole genome shotgun (WGS) entry which is preliminary data.</text>
</comment>
<evidence type="ECO:0000313" key="2">
    <source>
        <dbReference type="Proteomes" id="UP001239111"/>
    </source>
</evidence>
<name>A0ACC2PTJ1_9HYME</name>
<dbReference type="EMBL" id="CM056741">
    <property type="protein sequence ID" value="KAJ8685692.1"/>
    <property type="molecule type" value="Genomic_DNA"/>
</dbReference>
<proteinExistence type="predicted"/>
<dbReference type="Proteomes" id="UP001239111">
    <property type="component" value="Chromosome 1"/>
</dbReference>
<sequence length="349" mass="38904">MIAEQSVSVGRELLENDPALRLYVIDESLILRDWENSYDTADEEDEFDIEDSGRNSEEVIGDGSNELHVLMRQLRLDESSVPYDVSDMLLVVDEISSQIKSFLPLWSLENNISHKALQGLMQGLREQTVIDLPASPRTILNNPRETKPIETIGEGHYCHFGLTQCVIRIINRKTASGVNDEIVYLIVATDGAPLGKSSSKSLWPLRCSCRGSSEVFIVGVFLGHSKPQDANEFLRPMVDNLIHLIHHGVDVEGQNDGVRLYALVCDAPAKAFILGLTCHSGYYSCPRCDVKGAHIGGTVCLPAGLGTLRTDEGLRQGKYFRNPRDDRSCDPHQKKRVNFGENTRLWPCK</sequence>
<gene>
    <name evidence="1" type="ORF">QAD02_021485</name>
</gene>
<accession>A0ACC2PTJ1</accession>
<protein>
    <submittedName>
        <fullName evidence="1">Uncharacterized protein</fullName>
    </submittedName>
</protein>
<evidence type="ECO:0000313" key="1">
    <source>
        <dbReference type="EMBL" id="KAJ8685692.1"/>
    </source>
</evidence>
<organism evidence="1 2">
    <name type="scientific">Eretmocerus hayati</name>
    <dbReference type="NCBI Taxonomy" id="131215"/>
    <lineage>
        <taxon>Eukaryota</taxon>
        <taxon>Metazoa</taxon>
        <taxon>Ecdysozoa</taxon>
        <taxon>Arthropoda</taxon>
        <taxon>Hexapoda</taxon>
        <taxon>Insecta</taxon>
        <taxon>Pterygota</taxon>
        <taxon>Neoptera</taxon>
        <taxon>Endopterygota</taxon>
        <taxon>Hymenoptera</taxon>
        <taxon>Apocrita</taxon>
        <taxon>Proctotrupomorpha</taxon>
        <taxon>Chalcidoidea</taxon>
        <taxon>Aphelinidae</taxon>
        <taxon>Aphelininae</taxon>
        <taxon>Eretmocerus</taxon>
    </lineage>
</organism>
<reference evidence="1" key="1">
    <citation type="submission" date="2023-04" db="EMBL/GenBank/DDBJ databases">
        <title>A chromosome-level genome assembly of the parasitoid wasp Eretmocerus hayati.</title>
        <authorList>
            <person name="Zhong Y."/>
            <person name="Liu S."/>
            <person name="Liu Y."/>
        </authorList>
    </citation>
    <scope>NUCLEOTIDE SEQUENCE</scope>
    <source>
        <strain evidence="1">ZJU_SS_LIU_2023</strain>
    </source>
</reference>